<dbReference type="NCBIfam" id="TIGR00328">
    <property type="entry name" value="flhB"/>
    <property type="match status" value="1"/>
</dbReference>
<dbReference type="Pfam" id="PF01312">
    <property type="entry name" value="Bac_export_2"/>
    <property type="match status" value="1"/>
</dbReference>
<dbReference type="InterPro" id="IPR006136">
    <property type="entry name" value="FlhB"/>
</dbReference>
<feature type="compositionally biased region" description="Basic and acidic residues" evidence="13">
    <location>
        <begin position="63"/>
        <end position="78"/>
    </location>
</feature>
<keyword evidence="14" id="KW-0966">Cell projection</keyword>
<comment type="subcellular location">
    <subcellularLocation>
        <location evidence="1">Cell membrane</location>
        <topology evidence="1">Multi-pass membrane protein</topology>
    </subcellularLocation>
</comment>
<keyword evidence="10 12" id="KW-0472">Membrane</keyword>
<keyword evidence="4 12" id="KW-0813">Transport</keyword>
<reference evidence="14 15" key="1">
    <citation type="journal article" date="2017" name="ISME J.">
        <title>Potential for microbial H2 and metal transformations associated with novel bacteria and archaea in deep terrestrial subsurface sediments.</title>
        <authorList>
            <person name="Hernsdorf A.W."/>
            <person name="Amano Y."/>
            <person name="Miyakawa K."/>
            <person name="Ise K."/>
            <person name="Suzuki Y."/>
            <person name="Anantharaman K."/>
            <person name="Probst A."/>
            <person name="Burstein D."/>
            <person name="Thomas B.C."/>
            <person name="Banfield J.F."/>
        </authorList>
    </citation>
    <scope>NUCLEOTIDE SEQUENCE [LARGE SCALE GENOMIC DNA]</scope>
    <source>
        <strain evidence="14">HGW-Wallbacteria-1</strain>
    </source>
</reference>
<comment type="similarity">
    <text evidence="2 12">Belongs to the type III secretion exporter family.</text>
</comment>
<evidence type="ECO:0000256" key="9">
    <source>
        <dbReference type="ARBA" id="ARBA00022989"/>
    </source>
</evidence>
<comment type="function">
    <text evidence="12">Required for formation of the rod structure in the basal body of the flagellar apparatus. Together with FliI and FliH, may constitute the export apparatus of flagellin.</text>
</comment>
<dbReference type="EMBL" id="PGXC01000003">
    <property type="protein sequence ID" value="PKK91370.1"/>
    <property type="molecule type" value="Genomic_DNA"/>
</dbReference>
<evidence type="ECO:0000256" key="2">
    <source>
        <dbReference type="ARBA" id="ARBA00010690"/>
    </source>
</evidence>
<feature type="transmembrane region" description="Helical" evidence="12">
    <location>
        <begin position="87"/>
        <end position="107"/>
    </location>
</feature>
<feature type="region of interest" description="Disordered" evidence="13">
    <location>
        <begin position="56"/>
        <end position="78"/>
    </location>
</feature>
<dbReference type="AlphaFoldDB" id="A0A2N1PSR7"/>
<evidence type="ECO:0000256" key="1">
    <source>
        <dbReference type="ARBA" id="ARBA00004651"/>
    </source>
</evidence>
<name>A0A2N1PSR7_9BACT</name>
<dbReference type="GO" id="GO:0009306">
    <property type="term" value="P:protein secretion"/>
    <property type="evidence" value="ECO:0007669"/>
    <property type="project" value="InterPro"/>
</dbReference>
<evidence type="ECO:0000256" key="5">
    <source>
        <dbReference type="ARBA" id="ARBA00022475"/>
    </source>
</evidence>
<keyword evidence="14" id="KW-0969">Cilium</keyword>
<dbReference type="PRINTS" id="PR00950">
    <property type="entry name" value="TYPE3IMSPROT"/>
</dbReference>
<dbReference type="PANTHER" id="PTHR30531:SF12">
    <property type="entry name" value="FLAGELLAR BIOSYNTHETIC PROTEIN FLHB"/>
    <property type="match status" value="1"/>
</dbReference>
<dbReference type="PANTHER" id="PTHR30531">
    <property type="entry name" value="FLAGELLAR BIOSYNTHETIC PROTEIN FLHB"/>
    <property type="match status" value="1"/>
</dbReference>
<dbReference type="Gene3D" id="3.40.1690.10">
    <property type="entry name" value="secretion proteins EscU"/>
    <property type="match status" value="1"/>
</dbReference>
<evidence type="ECO:0000256" key="3">
    <source>
        <dbReference type="ARBA" id="ARBA00021622"/>
    </source>
</evidence>
<evidence type="ECO:0000256" key="13">
    <source>
        <dbReference type="SAM" id="MobiDB-lite"/>
    </source>
</evidence>
<evidence type="ECO:0000256" key="6">
    <source>
        <dbReference type="ARBA" id="ARBA00022692"/>
    </source>
</evidence>
<gene>
    <name evidence="12 14" type="primary">flhB</name>
    <name evidence="14" type="ORF">CVV64_06270</name>
</gene>
<dbReference type="Proteomes" id="UP000233256">
    <property type="component" value="Unassembled WGS sequence"/>
</dbReference>
<feature type="transmembrane region" description="Helical" evidence="12">
    <location>
        <begin position="146"/>
        <end position="171"/>
    </location>
</feature>
<evidence type="ECO:0000256" key="10">
    <source>
        <dbReference type="ARBA" id="ARBA00023136"/>
    </source>
</evidence>
<keyword evidence="8 12" id="KW-0653">Protein transport</keyword>
<evidence type="ECO:0000256" key="8">
    <source>
        <dbReference type="ARBA" id="ARBA00022927"/>
    </source>
</evidence>
<feature type="transmembrane region" description="Helical" evidence="12">
    <location>
        <begin position="235"/>
        <end position="261"/>
    </location>
</feature>
<feature type="transmembrane region" description="Helical" evidence="12">
    <location>
        <begin position="192"/>
        <end position="215"/>
    </location>
</feature>
<keyword evidence="5 12" id="KW-1003">Cell membrane</keyword>
<keyword evidence="7 12" id="KW-1005">Bacterial flagellum biogenesis</keyword>
<dbReference type="InterPro" id="IPR029025">
    <property type="entry name" value="T3SS_substrate_exporter_C"/>
</dbReference>
<sequence>MITSIWISSIGNVRRLLRTMDTGNPHPLCSGNGSEESSVKCSAGAGENLDLQRFAKDSPTGARTEDATDKRRRDAREKGQVAKSMDVVTAVVLLVGFYSMYVSWGYLLSELRGMMAYSFGEMAHLTLEPSRVLAISGFYMEFFARIAGPVAFATFIAALLANVAQVGILVTSEPIVPKLDRLNPLEGFKRLFSLRSVVELVKSVIKLVIIGYLPYKEIKSTFGDFYNMIPMNFNVVASGLGWQIFKIAMEIGAVLFILAIIDYAYQKWEFEDSLKMSKYDIRQERKEMEGDPKIKSEIRRRQMEMAFKRMMSAVPEADVVITNPTHYAVALKYDYGTGAGTAPEVVAKGKDLIARRIIELAQGSDVPVRRDPPLARRLYKLCEVGDSIPAELFPAVAEVLAFVYNLKGRQLS</sequence>
<evidence type="ECO:0000256" key="11">
    <source>
        <dbReference type="ARBA" id="ARBA00023225"/>
    </source>
</evidence>
<accession>A0A2N1PSR7</accession>
<keyword evidence="14" id="KW-0282">Flagellum</keyword>
<dbReference type="InterPro" id="IPR006135">
    <property type="entry name" value="T3SS_substrate_exporter"/>
</dbReference>
<evidence type="ECO:0000256" key="4">
    <source>
        <dbReference type="ARBA" id="ARBA00022448"/>
    </source>
</evidence>
<comment type="caution">
    <text evidence="14">The sequence shown here is derived from an EMBL/GenBank/DDBJ whole genome shotgun (WGS) entry which is preliminary data.</text>
</comment>
<dbReference type="GO" id="GO:0044780">
    <property type="term" value="P:bacterial-type flagellum assembly"/>
    <property type="evidence" value="ECO:0007669"/>
    <property type="project" value="InterPro"/>
</dbReference>
<dbReference type="GO" id="GO:0005886">
    <property type="term" value="C:plasma membrane"/>
    <property type="evidence" value="ECO:0007669"/>
    <property type="project" value="UniProtKB-SubCell"/>
</dbReference>
<evidence type="ECO:0000256" key="12">
    <source>
        <dbReference type="RuleBase" id="RU364091"/>
    </source>
</evidence>
<proteinExistence type="inferred from homology"/>
<protein>
    <recommendedName>
        <fullName evidence="3 12">Flagellar biosynthetic protein FlhB</fullName>
    </recommendedName>
</protein>
<evidence type="ECO:0000313" key="14">
    <source>
        <dbReference type="EMBL" id="PKK91370.1"/>
    </source>
</evidence>
<keyword evidence="6 12" id="KW-0812">Transmembrane</keyword>
<organism evidence="14 15">
    <name type="scientific">Candidatus Wallbacteria bacterium HGW-Wallbacteria-1</name>
    <dbReference type="NCBI Taxonomy" id="2013854"/>
    <lineage>
        <taxon>Bacteria</taxon>
        <taxon>Candidatus Walliibacteriota</taxon>
    </lineage>
</organism>
<evidence type="ECO:0000313" key="15">
    <source>
        <dbReference type="Proteomes" id="UP000233256"/>
    </source>
</evidence>
<evidence type="ECO:0000256" key="7">
    <source>
        <dbReference type="ARBA" id="ARBA00022795"/>
    </source>
</evidence>
<keyword evidence="11 12" id="KW-1006">Bacterial flagellum protein export</keyword>
<dbReference type="SUPFAM" id="SSF160544">
    <property type="entry name" value="EscU C-terminal domain-like"/>
    <property type="match status" value="1"/>
</dbReference>
<keyword evidence="9 12" id="KW-1133">Transmembrane helix</keyword>